<dbReference type="PANTHER" id="PTHR30373:SF2">
    <property type="entry name" value="UPF0603 PROTEIN YGCG"/>
    <property type="match status" value="1"/>
</dbReference>
<keyword evidence="1" id="KW-0812">Transmembrane</keyword>
<comment type="caution">
    <text evidence="3">The sequence shown here is derived from an EMBL/GenBank/DDBJ whole genome shotgun (WGS) entry which is preliminary data.</text>
</comment>
<dbReference type="EMBL" id="DWUQ01000180">
    <property type="protein sequence ID" value="HJD45073.1"/>
    <property type="molecule type" value="Genomic_DNA"/>
</dbReference>
<accession>A0A9D2RHB9</accession>
<keyword evidence="1" id="KW-1133">Transmembrane helix</keyword>
<reference evidence="3" key="1">
    <citation type="journal article" date="2021" name="PeerJ">
        <title>Extensive microbial diversity within the chicken gut microbiome revealed by metagenomics and culture.</title>
        <authorList>
            <person name="Gilroy R."/>
            <person name="Ravi A."/>
            <person name="Getino M."/>
            <person name="Pursley I."/>
            <person name="Horton D.L."/>
            <person name="Alikhan N.F."/>
            <person name="Baker D."/>
            <person name="Gharbi K."/>
            <person name="Hall N."/>
            <person name="Watson M."/>
            <person name="Adriaenssens E.M."/>
            <person name="Foster-Nyarko E."/>
            <person name="Jarju S."/>
            <person name="Secka A."/>
            <person name="Antonio M."/>
            <person name="Oren A."/>
            <person name="Chaudhuri R.R."/>
            <person name="La Ragione R."/>
            <person name="Hildebrand F."/>
            <person name="Pallen M.J."/>
        </authorList>
    </citation>
    <scope>NUCLEOTIDE SEQUENCE</scope>
    <source>
        <strain evidence="3">9264</strain>
    </source>
</reference>
<gene>
    <name evidence="3" type="ORF">H9906_08630</name>
</gene>
<feature type="transmembrane region" description="Helical" evidence="1">
    <location>
        <begin position="191"/>
        <end position="217"/>
    </location>
</feature>
<feature type="transmembrane region" description="Helical" evidence="1">
    <location>
        <begin position="167"/>
        <end position="185"/>
    </location>
</feature>
<dbReference type="Proteomes" id="UP000823889">
    <property type="component" value="Unassembled WGS sequence"/>
</dbReference>
<organism evidence="3 4">
    <name type="scientific">Candidatus Paenalcaligenes intestinipullorum</name>
    <dbReference type="NCBI Taxonomy" id="2838718"/>
    <lineage>
        <taxon>Bacteria</taxon>
        <taxon>Pseudomonadati</taxon>
        <taxon>Pseudomonadota</taxon>
        <taxon>Betaproteobacteria</taxon>
        <taxon>Burkholderiales</taxon>
        <taxon>Alcaligenaceae</taxon>
        <taxon>Paenalcaligenes</taxon>
    </lineage>
</organism>
<keyword evidence="1" id="KW-0472">Membrane</keyword>
<dbReference type="PANTHER" id="PTHR30373">
    <property type="entry name" value="UPF0603 PROTEIN YGCG"/>
    <property type="match status" value="1"/>
</dbReference>
<evidence type="ECO:0000256" key="1">
    <source>
        <dbReference type="SAM" id="Phobius"/>
    </source>
</evidence>
<dbReference type="InterPro" id="IPR007621">
    <property type="entry name" value="TPM_dom"/>
</dbReference>
<evidence type="ECO:0000259" key="2">
    <source>
        <dbReference type="Pfam" id="PF04536"/>
    </source>
</evidence>
<dbReference type="Pfam" id="PF04536">
    <property type="entry name" value="TPM_phosphatase"/>
    <property type="match status" value="1"/>
</dbReference>
<dbReference type="AlphaFoldDB" id="A0A9D2RHB9"/>
<name>A0A9D2RHB9_9BURK</name>
<evidence type="ECO:0000313" key="3">
    <source>
        <dbReference type="EMBL" id="HJD45073.1"/>
    </source>
</evidence>
<feature type="non-terminal residue" evidence="3">
    <location>
        <position position="269"/>
    </location>
</feature>
<proteinExistence type="predicted"/>
<protein>
    <submittedName>
        <fullName evidence="3">TPM domain-containing protein</fullName>
    </submittedName>
</protein>
<feature type="domain" description="TPM" evidence="2">
    <location>
        <begin position="20"/>
        <end position="143"/>
    </location>
</feature>
<dbReference type="Gene3D" id="3.10.310.50">
    <property type="match status" value="1"/>
</dbReference>
<sequence>MSGFTTSHAAAPIPSLTNWVTDTTNTLTSAQQQQLSQQLQALEQSKGAQLFVLMVATTDGEDIDAYARRVFDQWKVGRQGTDDGVLLVIAKDDRRLRIEVGYGLEGAITDLQSGRIIREQITPYFKQNAYFQGIEAGVTSLSALIQGEALPPPVSGGAAGSDEDEPYIMLIPIFAFATLMPLFVAPLVTGLFVFLMFWSVPIAVLGGMAAFLLNAAVRAFRGGPRGRGGSRHLTSRRGRQGVFMGPAGWRGGGGRGGGGFGGGGFGGGG</sequence>
<evidence type="ECO:0000313" key="4">
    <source>
        <dbReference type="Proteomes" id="UP000823889"/>
    </source>
</evidence>
<reference evidence="3" key="2">
    <citation type="submission" date="2021-04" db="EMBL/GenBank/DDBJ databases">
        <authorList>
            <person name="Gilroy R."/>
        </authorList>
    </citation>
    <scope>NUCLEOTIDE SEQUENCE</scope>
    <source>
        <strain evidence="3">9264</strain>
    </source>
</reference>